<protein>
    <submittedName>
        <fullName evidence="10 11">Breakpoint cluster region protein, putative</fullName>
        <ecNumber evidence="10">2.7.11.1</ecNumber>
    </submittedName>
</protein>
<dbReference type="InterPro" id="IPR036481">
    <property type="entry name" value="Bcr-Abl_oncoprot_oligo_sf"/>
</dbReference>
<feature type="region of interest" description="Disordered" evidence="5">
    <location>
        <begin position="179"/>
        <end position="270"/>
    </location>
</feature>
<accession>E0VE05</accession>
<dbReference type="OrthoDB" id="2155291at2759"/>
<feature type="region of interest" description="Disordered" evidence="5">
    <location>
        <begin position="304"/>
        <end position="329"/>
    </location>
</feature>
<dbReference type="SMART" id="SM00325">
    <property type="entry name" value="RhoGEF"/>
    <property type="match status" value="1"/>
</dbReference>
<dbReference type="InterPro" id="IPR035892">
    <property type="entry name" value="C2_domain_sf"/>
</dbReference>
<organism>
    <name type="scientific">Pediculus humanus subsp. corporis</name>
    <name type="common">Body louse</name>
    <dbReference type="NCBI Taxonomy" id="121224"/>
    <lineage>
        <taxon>Eukaryota</taxon>
        <taxon>Metazoa</taxon>
        <taxon>Ecdysozoa</taxon>
        <taxon>Arthropoda</taxon>
        <taxon>Hexapoda</taxon>
        <taxon>Insecta</taxon>
        <taxon>Pterygota</taxon>
        <taxon>Neoptera</taxon>
        <taxon>Paraneoptera</taxon>
        <taxon>Psocodea</taxon>
        <taxon>Troctomorpha</taxon>
        <taxon>Phthiraptera</taxon>
        <taxon>Anoplura</taxon>
        <taxon>Pediculidae</taxon>
        <taxon>Pediculus</taxon>
    </lineage>
</organism>
<dbReference type="PROSITE" id="PS50004">
    <property type="entry name" value="C2"/>
    <property type="match status" value="1"/>
</dbReference>
<dbReference type="SUPFAM" id="SSF48065">
    <property type="entry name" value="DBL homology domain (DH-domain)"/>
    <property type="match status" value="1"/>
</dbReference>
<dbReference type="EMBL" id="AAZO01001490">
    <property type="status" value="NOT_ANNOTATED_CDS"/>
    <property type="molecule type" value="Genomic_DNA"/>
</dbReference>
<dbReference type="PROSITE" id="PS50238">
    <property type="entry name" value="RHOGAP"/>
    <property type="match status" value="1"/>
</dbReference>
<dbReference type="InterPro" id="IPR011993">
    <property type="entry name" value="PH-like_dom_sf"/>
</dbReference>
<feature type="compositionally biased region" description="Polar residues" evidence="5">
    <location>
        <begin position="124"/>
        <end position="134"/>
    </location>
</feature>
<gene>
    <name evidence="11" type="primary">8233914</name>
    <name evidence="10" type="ORF">Phum_PHUM127420</name>
</gene>
<dbReference type="EC" id="2.7.11.1" evidence="10"/>
<dbReference type="EnsemblMetazoa" id="PHUM127420-RA">
    <property type="protein sequence ID" value="PHUM127420-PA"/>
    <property type="gene ID" value="PHUM127420"/>
</dbReference>
<evidence type="ECO:0000313" key="10">
    <source>
        <dbReference type="EMBL" id="EEB11611.1"/>
    </source>
</evidence>
<name>E0VE05_PEDHC</name>
<dbReference type="KEGG" id="phu:Phum_PHUM127420"/>
<dbReference type="CDD" id="cd00160">
    <property type="entry name" value="RhoGEF"/>
    <property type="match status" value="1"/>
</dbReference>
<reference evidence="10" key="2">
    <citation type="submission" date="2007-04" db="EMBL/GenBank/DDBJ databases">
        <title>The genome of the human body louse.</title>
        <authorList>
            <consortium name="The Human Body Louse Genome Consortium"/>
            <person name="Kirkness E."/>
            <person name="Walenz B."/>
            <person name="Hass B."/>
            <person name="Bruggner R."/>
            <person name="Strausberg R."/>
        </authorList>
    </citation>
    <scope>NUCLEOTIDE SEQUENCE</scope>
    <source>
        <strain evidence="10">USDA</strain>
    </source>
</reference>
<dbReference type="VEuPathDB" id="VectorBase:PHUM127420"/>
<evidence type="ECO:0000313" key="11">
    <source>
        <dbReference type="EnsemblMetazoa" id="PHUM127420-PA"/>
    </source>
</evidence>
<dbReference type="GO" id="GO:0005096">
    <property type="term" value="F:GTPase activator activity"/>
    <property type="evidence" value="ECO:0007669"/>
    <property type="project" value="UniProtKB-KW"/>
</dbReference>
<feature type="compositionally biased region" description="Basic and acidic residues" evidence="5">
    <location>
        <begin position="231"/>
        <end position="250"/>
    </location>
</feature>
<evidence type="ECO:0000256" key="1">
    <source>
        <dbReference type="ARBA" id="ARBA00004489"/>
    </source>
</evidence>
<evidence type="ECO:0000259" key="9">
    <source>
        <dbReference type="PROSITE" id="PS50238"/>
    </source>
</evidence>
<dbReference type="PROSITE" id="PS50003">
    <property type="entry name" value="PH_DOMAIN"/>
    <property type="match status" value="1"/>
</dbReference>
<dbReference type="Gene3D" id="4.10.280.30">
    <property type="entry name" value="Bcr-Abl oncoprotein oligomerisation domain"/>
    <property type="match status" value="1"/>
</dbReference>
<feature type="domain" description="DH" evidence="8">
    <location>
        <begin position="454"/>
        <end position="635"/>
    </location>
</feature>
<keyword evidence="4" id="KW-0344">Guanine-nucleotide releasing factor</keyword>
<dbReference type="SUPFAM" id="SSF48350">
    <property type="entry name" value="GTPase activation domain, GAP"/>
    <property type="match status" value="1"/>
</dbReference>
<feature type="region of interest" description="Disordered" evidence="5">
    <location>
        <begin position="341"/>
        <end position="369"/>
    </location>
</feature>
<dbReference type="CTD" id="8233914"/>
<dbReference type="RefSeq" id="XP_002424349.1">
    <property type="nucleotide sequence ID" value="XM_002424304.1"/>
</dbReference>
<dbReference type="GO" id="GO:0007165">
    <property type="term" value="P:signal transduction"/>
    <property type="evidence" value="ECO:0007669"/>
    <property type="project" value="InterPro"/>
</dbReference>
<proteinExistence type="predicted"/>
<comment type="subcellular location">
    <subcellularLocation>
        <location evidence="1">Cell projection</location>
        <location evidence="1">Axon</location>
    </subcellularLocation>
    <subcellularLocation>
        <location evidence="2">Cell projection</location>
        <location evidence="2">Dendritic spine</location>
    </subcellularLocation>
</comment>
<dbReference type="EMBL" id="AAZO01001491">
    <property type="status" value="NOT_ANNOTATED_CDS"/>
    <property type="molecule type" value="Genomic_DNA"/>
</dbReference>
<feature type="region of interest" description="Disordered" evidence="5">
    <location>
        <begin position="121"/>
        <end position="155"/>
    </location>
</feature>
<evidence type="ECO:0000313" key="12">
    <source>
        <dbReference type="Proteomes" id="UP000009046"/>
    </source>
</evidence>
<dbReference type="GO" id="GO:0016020">
    <property type="term" value="C:membrane"/>
    <property type="evidence" value="ECO:0007669"/>
    <property type="project" value="TreeGrafter"/>
</dbReference>
<feature type="domain" description="Rho-GAP" evidence="9">
    <location>
        <begin position="983"/>
        <end position="1177"/>
    </location>
</feature>
<dbReference type="SMART" id="SM00233">
    <property type="entry name" value="PH"/>
    <property type="match status" value="1"/>
</dbReference>
<feature type="domain" description="C2" evidence="7">
    <location>
        <begin position="835"/>
        <end position="953"/>
    </location>
</feature>
<dbReference type="GO" id="GO:0005085">
    <property type="term" value="F:guanyl-nucleotide exchange factor activity"/>
    <property type="evidence" value="ECO:0007669"/>
    <property type="project" value="UniProtKB-KW"/>
</dbReference>
<evidence type="ECO:0000256" key="2">
    <source>
        <dbReference type="ARBA" id="ARBA00004552"/>
    </source>
</evidence>
<dbReference type="Gene3D" id="2.30.29.30">
    <property type="entry name" value="Pleckstrin-homology domain (PH domain)/Phosphotyrosine-binding domain (PTB)"/>
    <property type="match status" value="1"/>
</dbReference>
<dbReference type="InterPro" id="IPR000008">
    <property type="entry name" value="C2_dom"/>
</dbReference>
<dbReference type="InterPro" id="IPR001849">
    <property type="entry name" value="PH_domain"/>
</dbReference>
<evidence type="ECO:0000259" key="8">
    <source>
        <dbReference type="PROSITE" id="PS50010"/>
    </source>
</evidence>
<dbReference type="EMBL" id="DS235088">
    <property type="protein sequence ID" value="EEB11611.1"/>
    <property type="molecule type" value="Genomic_DNA"/>
</dbReference>
<feature type="domain" description="PH" evidence="6">
    <location>
        <begin position="650"/>
        <end position="801"/>
    </location>
</feature>
<evidence type="ECO:0000256" key="3">
    <source>
        <dbReference type="ARBA" id="ARBA00022468"/>
    </source>
</evidence>
<dbReference type="HOGENOM" id="CLU_004000_0_1_1"/>
<evidence type="ECO:0000256" key="5">
    <source>
        <dbReference type="SAM" id="MobiDB-lite"/>
    </source>
</evidence>
<evidence type="ECO:0000256" key="4">
    <source>
        <dbReference type="ARBA" id="ARBA00022658"/>
    </source>
</evidence>
<dbReference type="CDD" id="cd13368">
    <property type="entry name" value="PH_BCR_arthropod"/>
    <property type="match status" value="1"/>
</dbReference>
<dbReference type="InterPro" id="IPR000219">
    <property type="entry name" value="DH_dom"/>
</dbReference>
<dbReference type="Gene3D" id="1.20.900.10">
    <property type="entry name" value="Dbl homology (DH) domain"/>
    <property type="match status" value="1"/>
</dbReference>
<evidence type="ECO:0000259" key="6">
    <source>
        <dbReference type="PROSITE" id="PS50003"/>
    </source>
</evidence>
<dbReference type="Gene3D" id="1.10.555.10">
    <property type="entry name" value="Rho GTPase activation protein"/>
    <property type="match status" value="1"/>
</dbReference>
<dbReference type="PANTHER" id="PTHR23182">
    <property type="entry name" value="BREAKPOINT CLUSTER REGION PROTEIN BCR"/>
    <property type="match status" value="1"/>
</dbReference>
<dbReference type="FunCoup" id="E0VE05">
    <property type="interactions" value="573"/>
</dbReference>
<dbReference type="AlphaFoldDB" id="E0VE05"/>
<dbReference type="PANTHER" id="PTHR23182:SF1">
    <property type="entry name" value="RHO GTPASE ACTIVATING PROTEIN AT 1A, ISOFORM E"/>
    <property type="match status" value="1"/>
</dbReference>
<dbReference type="OMA" id="HDLMPFI"/>
<sequence length="1177" mass="133347">MERFPDSELPAAWEEDVRSNLMKHRQLFIMKTQKVTSLREELEKEEFYVEYLENLLADVEKQKTRAAGDGEAAGEDDLNLKDNLDKQTELTEIPNKFSKSCSQNSIDLCINELADSAPVKEKTSSFLPSGTERSFSVEDAKQSGDESEKRNLDCRQRSLTQPNLLNFITVIEISGKKKMDMPLKCPPKPPPKTFMRPIPDGNIKPIDSNSLENENSKKRIGPTLPSPELSQIDKESVEKSQKNEAKISDEDKSDNEDSTGKSGESSYGKITKNLLHKTEDETLNSNGLTRSNNHQSIQFGINQEKDNLKSSETESLETQSVTDKLEDGDDSKLDFENIIESEPYYDSVPAEDSDGESLTLPSRGSLRPSVAASNSNYVNIDYFIKQRPTIERSSSVESEENISNASEYTQIDKSDDFPSLLVGNVSDGTYTSNSSLESSGTKISGSLDADPADMQKKIIDSVIESETIYLECLNVLLQYMKALKATLSTSQPVISEDELNTVFYKIPELHAMHSKFLEGLKNCTSYGQHFLKLAENLNEYGAFLHNYGRATDTVKRRSQICQQFAEITSDIKLKSLQGQILSLEDLLFKPVARVQKNALVLDDLLKCCSSSQSDQEALKEALSLTKTFLDSFNMIETKKMFGHEDRAQRRLVKNSFMVELCEGHRKLRHLFLFNDVMACAKYKSTGRGKITFELKWYIHLNDLIILEETANEPKEISPPNLLSLKSQACTIRDQILRDEEKRKSGLEKQRKKLAALEAQLVLAYPDLVLRVGQRSNRLYTFLLSSEFERTQWIEAVHNLQNTFQQSHLPGPKNNSVSMVELQAWVTACRAFLKTNMGSYLMRTVQDESLLRGDLHVTLGYLHGLSHPMDLFLVLEVDSYGHYFRKARSKLICRSLNPRWDQSFVIDLEGSQNLRILLYEEAQERTILRGKSTRKLSVSWLGPNEVAKKISLSAGVTLVMRLRFQPADVSLRRIPQSKPLGFGSKIQQVCRREDRSVPFIITSCVREVERRGMTEVGIYRVSGSASDLARLKRSFETNCYEAEQLLKEVCVHSVTGILKLYLRELPEALFTDSNYEKFLHAWNLGENQRDGALSSCFQSLPIQNREIINFLLDHLIRVNQHESANKMSLHNLATVFGPTLLRPSSKESKSRDLLAQGTCDVMAQAGILHHFLMQRHVR</sequence>
<dbReference type="InterPro" id="IPR037769">
    <property type="entry name" value="Abr/Bcr"/>
</dbReference>
<dbReference type="Proteomes" id="UP000009046">
    <property type="component" value="Unassembled WGS sequence"/>
</dbReference>
<dbReference type="eggNOG" id="KOG4269">
    <property type="taxonomic scope" value="Eukaryota"/>
</dbReference>
<dbReference type="InterPro" id="IPR000198">
    <property type="entry name" value="RhoGAP_dom"/>
</dbReference>
<dbReference type="GO" id="GO:0043197">
    <property type="term" value="C:dendritic spine"/>
    <property type="evidence" value="ECO:0007669"/>
    <property type="project" value="UniProtKB-SubCell"/>
</dbReference>
<dbReference type="GeneID" id="8233914"/>
<feature type="compositionally biased region" description="Basic and acidic residues" evidence="5">
    <location>
        <begin position="135"/>
        <end position="155"/>
    </location>
</feature>
<dbReference type="SUPFAM" id="SSF50729">
    <property type="entry name" value="PH domain-like"/>
    <property type="match status" value="1"/>
</dbReference>
<reference evidence="11" key="3">
    <citation type="submission" date="2020-05" db="UniProtKB">
        <authorList>
            <consortium name="EnsemblMetazoa"/>
        </authorList>
    </citation>
    <scope>IDENTIFICATION</scope>
    <source>
        <strain evidence="11">USDA</strain>
    </source>
</reference>
<dbReference type="SMART" id="SM00324">
    <property type="entry name" value="RhoGAP"/>
    <property type="match status" value="1"/>
</dbReference>
<keyword evidence="12" id="KW-1185">Reference proteome</keyword>
<dbReference type="GO" id="GO:0030424">
    <property type="term" value="C:axon"/>
    <property type="evidence" value="ECO:0007669"/>
    <property type="project" value="UniProtKB-SubCell"/>
</dbReference>
<dbReference type="InParanoid" id="E0VE05"/>
<dbReference type="PROSITE" id="PS50010">
    <property type="entry name" value="DH_2"/>
    <property type="match status" value="1"/>
</dbReference>
<keyword evidence="3" id="KW-0343">GTPase activation</keyword>
<dbReference type="GO" id="GO:0004674">
    <property type="term" value="F:protein serine/threonine kinase activity"/>
    <property type="evidence" value="ECO:0007669"/>
    <property type="project" value="UniProtKB-EC"/>
</dbReference>
<dbReference type="InterPro" id="IPR035899">
    <property type="entry name" value="DBL_dom_sf"/>
</dbReference>
<dbReference type="Pfam" id="PF00621">
    <property type="entry name" value="RhoGEF"/>
    <property type="match status" value="1"/>
</dbReference>
<evidence type="ECO:0000259" key="7">
    <source>
        <dbReference type="PROSITE" id="PS50004"/>
    </source>
</evidence>
<dbReference type="SUPFAM" id="SSF49562">
    <property type="entry name" value="C2 domain (Calcium/lipid-binding domain, CaLB)"/>
    <property type="match status" value="1"/>
</dbReference>
<dbReference type="Pfam" id="PF00620">
    <property type="entry name" value="RhoGAP"/>
    <property type="match status" value="1"/>
</dbReference>
<dbReference type="STRING" id="121224.E0VE05"/>
<keyword evidence="10" id="KW-0808">Transferase</keyword>
<reference evidence="10" key="1">
    <citation type="submission" date="2007-04" db="EMBL/GenBank/DDBJ databases">
        <title>Annotation of Pediculus humanus corporis strain USDA.</title>
        <authorList>
            <person name="Kirkness E."/>
            <person name="Hannick L."/>
            <person name="Hass B."/>
            <person name="Bruggner R."/>
            <person name="Lawson D."/>
            <person name="Bidwell S."/>
            <person name="Joardar V."/>
            <person name="Caler E."/>
            <person name="Walenz B."/>
            <person name="Inman J."/>
            <person name="Schobel S."/>
            <person name="Galinsky K."/>
            <person name="Amedeo P."/>
            <person name="Strausberg R."/>
        </authorList>
    </citation>
    <scope>NUCLEOTIDE SEQUENCE</scope>
    <source>
        <strain evidence="10">USDA</strain>
    </source>
</reference>
<dbReference type="InterPro" id="IPR008936">
    <property type="entry name" value="Rho_GTPase_activation_prot"/>
</dbReference>